<dbReference type="VEuPathDB" id="AmoebaDB:EIN_429120"/>
<keyword evidence="2" id="KW-1185">Reference proteome</keyword>
<reference evidence="1 2" key="1">
    <citation type="submission" date="2012-10" db="EMBL/GenBank/DDBJ databases">
        <authorList>
            <person name="Zafar N."/>
            <person name="Inman J."/>
            <person name="Hall N."/>
            <person name="Lorenzi H."/>
            <person name="Caler E."/>
        </authorList>
    </citation>
    <scope>NUCLEOTIDE SEQUENCE [LARGE SCALE GENOMIC DNA]</scope>
    <source>
        <strain evidence="1 2">IP1</strain>
    </source>
</reference>
<evidence type="ECO:0000313" key="1">
    <source>
        <dbReference type="EMBL" id="ELP95166.1"/>
    </source>
</evidence>
<proteinExistence type="predicted"/>
<gene>
    <name evidence="1" type="ORF">EIN_429120</name>
</gene>
<dbReference type="OMA" id="ATYANIF"/>
<evidence type="ECO:0000313" key="2">
    <source>
        <dbReference type="Proteomes" id="UP000014680"/>
    </source>
</evidence>
<sequence length="2249" mass="261179">MTEKNCKIFDINKNPQKSVNSIPVMDMSKVWLLLSESLSTLEAENNLVIEMREAALQSDLSGFGKCRVILCRIITLVEKESESIIYNPSISTIISILQTIKSTITPQNTSEMVKLTEKTLNIKKEKEKFYTWILASLVMLLQNLVNLRGESFWAEFQLFKKCVEYGIYVTSLFTDTTENEPSKNLFHTLLKNITEDENINVNETKRLIDNSRSYLRVTVEELRREFDIEKTVVNSSDVFQILCGRGLPISRNEIKEDSMKQWITKLWWCTNNLINNTVVLQFMNESNNTKFAKTTEIVLPFLNKVESICMEMVSFERGVQPTLGFKEGISKILKCSDKIKICFNEMKKSFKKIEMEIFKKSFSNFIISLHLINNYVVKTKVDQITERCEDLVRFRKKALEFFNVLSRLDGVDPLYLYQILGDMLKAFFEMSSKEVLSKVVQEFNKSISKIFELSPLFIPIFSFELSVQKYVFQHNVTYVLVECQQYMKYLSSFLRNSKEGGIYLSYEQDQLRLFITNSFLKKKLSVFPCLSAKVEEFLNSIKTQQFQSTGEMAEFIYEKQSEFCKYFTPQADFLVNCMDKLKMKISTSSTPSGVHDFLDISEKAIIIDKMLDCYILCHQLDILNKHRAAFQKCVSVLDEQLKTSGMMLKVLKETVVDLRKELNTLYNFFISVVSASSSSPKSEETSSDKSQNLGYTYNEERVISREYVEKITDVLYFIQNYRKNGQKILNPELQKLANDLIVKIERIFLAFFQVANFKTKQELVHSLECIKQNYYFVNTLSQQTKCVIISMKMKNSFKRFISAVADIFYLSAKKKFEWVVSVIKDIVKENDNNSRQFYIENMEDVLIYMRIVVQIFELYEPNRVTMKIVNFFESSKLVKVKTKPVDFSFLFSFDFADIELPKNTHDSCMFEGIIDQKYLEMVLEMYCIDIGLEWYSSCGGIEPYSTLVFIYNTAMAKLREELPAVLKDPDEYSRVLKLFEAVDKTPNDKDTVKRMMVALLVASKEYFKGKILNLPIQTYIYKIYLRFKKGDIDENLFSDFIVAMKYFIVVLKQQYMCKYSTIIQRFNYLSISTFFNEMFELVNFMFSEQIIDECWCQTLKLFMLVLVGVGSQKIENVILPLVFFYRKCTAPGCLLNRVVQQIVLIITNLVDVEMKLSVNLTFNGLFEYAYSFTERFTTTEKYSIIAKLEETDENSLENVFNNFYIFQELIMDEMMQNNKKKLFGKFDELLEITHYELLNLLQYEGDVKRIPIKELLTKYFQYVSAKVKLLSFVLSEFEFTSVESVVQVIDEVKPEISTFQNSTLELYLPSLHKLSDENAEASSETIRQIISLVFSIVFQPLGCATLFAIRLRRSLNLLKMMDGDEKKASVHRNLLHSIQTSLFEIKNCLEISCFVIDTTMKRRFLDEFSCLYAKLTKENRIFSNKAVKNILSCLVDLVFDFVSSDFFTGLEMLIVCHKALMVDQQTALKQAYRLKLLWCEFEPCAVLYDGMQIPSLKNFTFYTKSTELEILNLIERILNNDISCYESFNHINSVIHCFFKIHNFVDRHIRIAFEYYNNKEVIDIAQKDFDLIGSLFANRGIEREFVDESEDFEFVLKRFVRSISKTVTRDSFESIKREYLSFKNIYIFSVLDLVANFNFFGLYNSMHKKTVANRIDGICLLFDALEKTKETLVKHAMQSPEPNLPNLCLRVIETLFSRMSYFIHKLCDYENVDFRQEEEVLKKLLTVLSSSTQVIEHFTVYRNVMDVHMDQSVRLAFNAESAAVINAPTTFYSLGQLIVGGVSKGVLFKATTVLATVTRSKTIWNFSKKFGVNEMFSLFVDYSPLSSSKIGMVKSIITTSLNELEKKQYLFSVEKNNEFVVEKMRCFLVAASFDLFNGNNKHCFMCLNRISVCIIGFVALLQHTFENFEITLDDAIDLHKKALLVMDEDDELAGFLIEKFHMILNRISEVLIPKRDIVSSKNEVTVVVDRSLVELHEDIEMLLFDIMSKTETIAGFAYSQFVDFTFETNAALGMLIVRLTNSFYLTQFQTQQDSLTLTKLPISRLLDSLGKFSNTPLIKFMKENISISELYENTAIPICFYSDTCLLFSFFVEEGGNSDENTSPLVINLSRELQRFSKELQQNKNLQTFKRKDALNLVEEILTIIGTFPENVRLLSNKIKMCFSNVVSYVERIQTTQKSDNSEFKILLKIIKFGIKTFSDECTASTAINDWCENDILIICCYLQIIVTNTLAAISSIDSNKHMPYKYSL</sequence>
<accession>A0A0A1UEY2</accession>
<name>A0A0A1UEY2_ENTIV</name>
<dbReference type="Proteomes" id="UP000014680">
    <property type="component" value="Unassembled WGS sequence"/>
</dbReference>
<protein>
    <submittedName>
        <fullName evidence="1">Uncharacterized protein</fullName>
    </submittedName>
</protein>
<dbReference type="GeneID" id="14894198"/>
<organism evidence="1 2">
    <name type="scientific">Entamoeba invadens IP1</name>
    <dbReference type="NCBI Taxonomy" id="370355"/>
    <lineage>
        <taxon>Eukaryota</taxon>
        <taxon>Amoebozoa</taxon>
        <taxon>Evosea</taxon>
        <taxon>Archamoebae</taxon>
        <taxon>Mastigamoebida</taxon>
        <taxon>Entamoebidae</taxon>
        <taxon>Entamoeba</taxon>
    </lineage>
</organism>
<dbReference type="EMBL" id="KB206168">
    <property type="protein sequence ID" value="ELP95166.1"/>
    <property type="molecule type" value="Genomic_DNA"/>
</dbReference>
<dbReference type="KEGG" id="eiv:EIN_429120"/>
<dbReference type="OrthoDB" id="10320787at2759"/>
<dbReference type="RefSeq" id="XP_004261937.1">
    <property type="nucleotide sequence ID" value="XM_004261889.1"/>
</dbReference>